<dbReference type="OrthoDB" id="418492at2759"/>
<keyword evidence="1" id="KW-0677">Repeat</keyword>
<feature type="compositionally biased region" description="Basic and acidic residues" evidence="2">
    <location>
        <begin position="879"/>
        <end position="896"/>
    </location>
</feature>
<feature type="compositionally biased region" description="Low complexity" evidence="2">
    <location>
        <begin position="170"/>
        <end position="181"/>
    </location>
</feature>
<evidence type="ECO:0000313" key="4">
    <source>
        <dbReference type="Proteomes" id="UP000198406"/>
    </source>
</evidence>
<feature type="region of interest" description="Disordered" evidence="2">
    <location>
        <begin position="1"/>
        <end position="27"/>
    </location>
</feature>
<feature type="region of interest" description="Disordered" evidence="2">
    <location>
        <begin position="420"/>
        <end position="452"/>
    </location>
</feature>
<feature type="compositionally biased region" description="Low complexity" evidence="2">
    <location>
        <begin position="127"/>
        <end position="138"/>
    </location>
</feature>
<gene>
    <name evidence="3" type="ORF">FisN_8Hh250</name>
</gene>
<keyword evidence="4" id="KW-1185">Reference proteome</keyword>
<feature type="compositionally biased region" description="Polar residues" evidence="2">
    <location>
        <begin position="211"/>
        <end position="229"/>
    </location>
</feature>
<dbReference type="AlphaFoldDB" id="A0A1Z5JYD3"/>
<accession>A0A1Z5JYD3</accession>
<comment type="caution">
    <text evidence="3">The sequence shown here is derived from an EMBL/GenBank/DDBJ whole genome shotgun (WGS) entry which is preliminary data.</text>
</comment>
<dbReference type="Gene3D" id="2.20.110.10">
    <property type="entry name" value="Histone H3 K4-specific methyltransferase SET7/9 N-terminal domain"/>
    <property type="match status" value="3"/>
</dbReference>
<evidence type="ECO:0000256" key="2">
    <source>
        <dbReference type="SAM" id="MobiDB-lite"/>
    </source>
</evidence>
<feature type="region of interest" description="Disordered" evidence="2">
    <location>
        <begin position="82"/>
        <end position="187"/>
    </location>
</feature>
<feature type="region of interest" description="Disordered" evidence="2">
    <location>
        <begin position="879"/>
        <end position="912"/>
    </location>
</feature>
<protein>
    <submittedName>
        <fullName evidence="3">Uncharacterized protein</fullName>
    </submittedName>
</protein>
<feature type="region of interest" description="Disordered" evidence="2">
    <location>
        <begin position="209"/>
        <end position="229"/>
    </location>
</feature>
<feature type="region of interest" description="Disordered" evidence="2">
    <location>
        <begin position="267"/>
        <end position="286"/>
    </location>
</feature>
<dbReference type="SUPFAM" id="SSF82185">
    <property type="entry name" value="Histone H3 K4-specific methyltransferase SET7/9 N-terminal domain"/>
    <property type="match status" value="2"/>
</dbReference>
<dbReference type="InterPro" id="IPR003409">
    <property type="entry name" value="MORN"/>
</dbReference>
<evidence type="ECO:0000256" key="1">
    <source>
        <dbReference type="ARBA" id="ARBA00022737"/>
    </source>
</evidence>
<dbReference type="Pfam" id="PF02493">
    <property type="entry name" value="MORN"/>
    <property type="match status" value="6"/>
</dbReference>
<name>A0A1Z5JYD3_FISSO</name>
<feature type="compositionally biased region" description="Polar residues" evidence="2">
    <location>
        <begin position="86"/>
        <end position="105"/>
    </location>
</feature>
<dbReference type="SMART" id="SM00698">
    <property type="entry name" value="MORN"/>
    <property type="match status" value="7"/>
</dbReference>
<reference evidence="3 4" key="1">
    <citation type="journal article" date="2015" name="Plant Cell">
        <title>Oil accumulation by the oleaginous diatom Fistulifera solaris as revealed by the genome and transcriptome.</title>
        <authorList>
            <person name="Tanaka T."/>
            <person name="Maeda Y."/>
            <person name="Veluchamy A."/>
            <person name="Tanaka M."/>
            <person name="Abida H."/>
            <person name="Marechal E."/>
            <person name="Bowler C."/>
            <person name="Muto M."/>
            <person name="Sunaga Y."/>
            <person name="Tanaka M."/>
            <person name="Yoshino T."/>
            <person name="Taniguchi T."/>
            <person name="Fukuda Y."/>
            <person name="Nemoto M."/>
            <person name="Matsumoto M."/>
            <person name="Wong P.S."/>
            <person name="Aburatani S."/>
            <person name="Fujibuchi W."/>
        </authorList>
    </citation>
    <scope>NUCLEOTIDE SEQUENCE [LARGE SCALE GENOMIC DNA]</scope>
    <source>
        <strain evidence="3 4">JPCC DA0580</strain>
    </source>
</reference>
<dbReference type="InParanoid" id="A0A1Z5JYD3"/>
<feature type="compositionally biased region" description="Polar residues" evidence="2">
    <location>
        <begin position="1"/>
        <end position="15"/>
    </location>
</feature>
<dbReference type="EMBL" id="BDSP01000133">
    <property type="protein sequence ID" value="GAX19027.1"/>
    <property type="molecule type" value="Genomic_DNA"/>
</dbReference>
<feature type="compositionally biased region" description="Basic and acidic residues" evidence="2">
    <location>
        <begin position="139"/>
        <end position="149"/>
    </location>
</feature>
<feature type="region of interest" description="Disordered" evidence="2">
    <location>
        <begin position="386"/>
        <end position="408"/>
    </location>
</feature>
<proteinExistence type="predicted"/>
<evidence type="ECO:0000313" key="3">
    <source>
        <dbReference type="EMBL" id="GAX19027.1"/>
    </source>
</evidence>
<feature type="region of interest" description="Disordered" evidence="2">
    <location>
        <begin position="293"/>
        <end position="362"/>
    </location>
</feature>
<dbReference type="Proteomes" id="UP000198406">
    <property type="component" value="Unassembled WGS sequence"/>
</dbReference>
<sequence>MNGNYFFDENSSTGSADPPLPLESPTNTSVVNEVESAPSFYQQMQNEIQLLRNKVDKQLSDMVLSSTLELKTLTDQMKIMKEKDSGTPTRQSSPLRQTVHPNSPGSLRDLASPRNRLPQSVCHKSHSNALSVTSSASSRLREDFSRDITEPTTNLSRHASRQQRRRAQFESRSTSSSTSSRLNEVVSHDITEPVANLTRYANRRQREMLHVQTSEPRTAVSSMSGSDSSPICKEIVISSRNKPPALQSLASSPTEKGVALANDRLGQINEEENEDESLVEQSDPMEYQEIHEVTRKQQKGPKRKNKEPLSQPPNETYPSTRRGAAYDKYRTLNKETLLRPWRQKKNNQRDNRNGGQDDDIEPVSHIQKDHHQNTNYGLPLVQMVSSDDVSNPLPEETHDPSRSLSPIYDKARISEQYIVPPDSSKELDQNANLDSGPLSPGEKVYRQHENTTESGLGAHWSLFSMGKRKSEPSLVNYEEELDQSKDGSPIGSKDQRLTSPTSQARQESSSPSIIKRNSPEPTMMNETAPRHSLSPSQSPVRKDASPWQSAIHERVSAPMQTLLCGTGSLPISSANQLVVSPRQTMAYQLPRQAAVSNNYSEPGRQLNDPPDAKVYDHVLPSTQYDPPPTSIKRSNQTLPNANLLRAAMATSEQCAITIYPSTGTYHDAIVLKTYNEEKKEEESTLAFRSKGERRVRLEQVETKTVQDPYGDYGVYTGLLLKGLPYGQGTMAYADGRTYVGEWKSGRWHGQGKTTFSNGDVYIGQYYMDKRHGFGRYEWVDGRIYDGEFRNDQREGKGTYSFPDSSVYSGDFHKGLRHGQGCYKFADSSMYNGGFKNGKYDGVGECIWADGRCYRGEWKDGWAHGYGVEMRADGTIRHDGEWKRDKPVKRNKDDARRSNSRGRQHSDSLQKINSEVDRYTVVYVKEQVSLQSSTTDSEP</sequence>
<feature type="compositionally biased region" description="Basic and acidic residues" evidence="2">
    <location>
        <begin position="324"/>
        <end position="337"/>
    </location>
</feature>
<feature type="region of interest" description="Disordered" evidence="2">
    <location>
        <begin position="478"/>
        <end position="548"/>
    </location>
</feature>
<organism evidence="3 4">
    <name type="scientific">Fistulifera solaris</name>
    <name type="common">Oleaginous diatom</name>
    <dbReference type="NCBI Taxonomy" id="1519565"/>
    <lineage>
        <taxon>Eukaryota</taxon>
        <taxon>Sar</taxon>
        <taxon>Stramenopiles</taxon>
        <taxon>Ochrophyta</taxon>
        <taxon>Bacillariophyta</taxon>
        <taxon>Bacillariophyceae</taxon>
        <taxon>Bacillariophycidae</taxon>
        <taxon>Naviculales</taxon>
        <taxon>Naviculaceae</taxon>
        <taxon>Fistulifera</taxon>
    </lineage>
</organism>
<dbReference type="PANTHER" id="PTHR23084:SF262">
    <property type="entry name" value="FYVE-TYPE DOMAIN-CONTAINING PROTEIN"/>
    <property type="match status" value="1"/>
</dbReference>
<dbReference type="PANTHER" id="PTHR23084">
    <property type="entry name" value="PHOSPHATIDYLINOSITOL-4-PHOSPHATE 5-KINASE RELATED"/>
    <property type="match status" value="1"/>
</dbReference>
<feature type="compositionally biased region" description="Basic and acidic residues" evidence="2">
    <location>
        <begin position="903"/>
        <end position="912"/>
    </location>
</feature>
<feature type="compositionally biased region" description="Basic residues" evidence="2">
    <location>
        <begin position="296"/>
        <end position="305"/>
    </location>
</feature>
<feature type="compositionally biased region" description="Polar residues" evidence="2">
    <location>
        <begin position="497"/>
        <end position="512"/>
    </location>
</feature>
<feature type="compositionally biased region" description="Acidic residues" evidence="2">
    <location>
        <begin position="269"/>
        <end position="278"/>
    </location>
</feature>